<feature type="compositionally biased region" description="Low complexity" evidence="6">
    <location>
        <begin position="264"/>
        <end position="273"/>
    </location>
</feature>
<dbReference type="GO" id="GO:0000160">
    <property type="term" value="P:phosphorelay signal transduction system"/>
    <property type="evidence" value="ECO:0007669"/>
    <property type="project" value="UniProtKB-KW"/>
</dbReference>
<dbReference type="CDD" id="cd15831">
    <property type="entry name" value="BTAD"/>
    <property type="match status" value="1"/>
</dbReference>
<dbReference type="SUPFAM" id="SSF48452">
    <property type="entry name" value="TPR-like"/>
    <property type="match status" value="3"/>
</dbReference>
<dbReference type="SUPFAM" id="SSF46894">
    <property type="entry name" value="C-terminal effector domain of the bipartite response regulators"/>
    <property type="match status" value="1"/>
</dbReference>
<name>A0A9W4DZ60_9ACTN</name>
<dbReference type="InterPro" id="IPR027417">
    <property type="entry name" value="P-loop_NTPase"/>
</dbReference>
<dbReference type="PANTHER" id="PTHR47691:SF3">
    <property type="entry name" value="HTH-TYPE TRANSCRIPTIONAL REGULATOR RV0890C-RELATED"/>
    <property type="match status" value="1"/>
</dbReference>
<evidence type="ECO:0000313" key="9">
    <source>
        <dbReference type="Proteomes" id="UP001152519"/>
    </source>
</evidence>
<dbReference type="InterPro" id="IPR005158">
    <property type="entry name" value="BTAD"/>
</dbReference>
<dbReference type="Gene3D" id="3.40.50.300">
    <property type="entry name" value="P-loop containing nucleotide triphosphate hydrolases"/>
    <property type="match status" value="1"/>
</dbReference>
<dbReference type="GO" id="GO:0003677">
    <property type="term" value="F:DNA binding"/>
    <property type="evidence" value="ECO:0007669"/>
    <property type="project" value="UniProtKB-UniRule"/>
</dbReference>
<dbReference type="Gene3D" id="1.10.10.10">
    <property type="entry name" value="Winged helix-like DNA-binding domain superfamily/Winged helix DNA-binding domain"/>
    <property type="match status" value="2"/>
</dbReference>
<dbReference type="GO" id="GO:0043531">
    <property type="term" value="F:ADP binding"/>
    <property type="evidence" value="ECO:0007669"/>
    <property type="project" value="InterPro"/>
</dbReference>
<dbReference type="InterPro" id="IPR019734">
    <property type="entry name" value="TPR_rpt"/>
</dbReference>
<keyword evidence="4" id="KW-0802">TPR repeat</keyword>
<dbReference type="AlphaFoldDB" id="A0A9W4DZ60"/>
<organism evidence="8 9">
    <name type="scientific">Actinacidiphila cocklensis</name>
    <dbReference type="NCBI Taxonomy" id="887465"/>
    <lineage>
        <taxon>Bacteria</taxon>
        <taxon>Bacillati</taxon>
        <taxon>Actinomycetota</taxon>
        <taxon>Actinomycetes</taxon>
        <taxon>Kitasatosporales</taxon>
        <taxon>Streptomycetaceae</taxon>
        <taxon>Actinacidiphila</taxon>
    </lineage>
</organism>
<evidence type="ECO:0000256" key="4">
    <source>
        <dbReference type="PROSITE-ProRule" id="PRU00339"/>
    </source>
</evidence>
<evidence type="ECO:0000256" key="2">
    <source>
        <dbReference type="ARBA" id="ARBA00023012"/>
    </source>
</evidence>
<sequence length="1068" mass="116943">MEIRLLGTVSLRVGGERLELGSLKERAVLAALALDVGRPVALHTLVGRLWDGDPPPHGRENAHTYISRLRGRLRRAGTTPHAPQITSRVHTYTLEADPETVDWHRYQRLVNDAAATAEDDRAAEVFRQAEELWEGEALSGIPGLWAETARRTLSERRLAAAVSRTAVDLRRGRFRELVPELAALTAQHPDDETLLGHLTLAYYGCGRYAEALRVYEQARRVLMTEYGALPGPALERIHLGVLDHIPVPDLVRAAAPTAPRKGMPRAAARATRIPRPEPDGGRAPRNLPGQPPLIGRHEELARLTDSFAATADGPVVALESVSGMGGVGKTAVAVHTAARLADRYPDSQLYLDLRAHSALQEPLTPAEALTALLRALGTPSANIPVDVDDLAELWRSMLARRRAVIVLDDVVDARQVRPLLPHDTPSLVLLTSRRHITGLPTARRVQLDVLPRPDAIALFRRFAGEDRTRDVAAVGRVVDLLGRLPLALELIASRFQARGVWTLATLQDRLTRPGRLNEIHDTDDRDLTRIFSLSYRTLTKVQRQAFRRLSLHPGPDITVPVAAALLNVPPDAAERIVEGLLANHLLREQVPDRCTYHDLLHEYARHLVGTEDDEHLRDQIVLRLITFYVQAVDHADRVAYPRRLRNPDAPADYPAGIASWPDAEAAAAWLASERENILSVERFAVAQGHPDLAARLAFGVAGFLNAECYWQHTVDVLQRAVAHWAEHGPQPDLCGALLDLSDALATTGQYEGAADAGRRALDIARATGDTSAEAEALRTVGALQWHRGEHTAALEYFQRAYTLKAESGDVWTLSRLHNNLGVTLLYLGENERALGHFQKARSGFVEMADERRAAGALVNIGDWLWRTGRLDDARDAFEEATNLLGSSGYRHEQAIARSSLADVLTEMGDTEKSLELCRAALEVFTSLADRKSQADTLISMGGALGKRGDRAEAVTCLTEALQVARDIGAAHQVAEALRGLGRVEFEAGRLDAAAEHLSAAVATATRIRDLDEVVEAQMLLAEVHLACGASRTAYALLRDTLDAAQAGNHRETAAIRRRLAEVKQGLTD</sequence>
<dbReference type="EMBL" id="CAJSLV010000107">
    <property type="protein sequence ID" value="CAG6398688.1"/>
    <property type="molecule type" value="Genomic_DNA"/>
</dbReference>
<feature type="repeat" description="TPR" evidence="4">
    <location>
        <begin position="774"/>
        <end position="807"/>
    </location>
</feature>
<evidence type="ECO:0000256" key="5">
    <source>
        <dbReference type="PROSITE-ProRule" id="PRU01091"/>
    </source>
</evidence>
<dbReference type="SUPFAM" id="SSF52540">
    <property type="entry name" value="P-loop containing nucleoside triphosphate hydrolases"/>
    <property type="match status" value="1"/>
</dbReference>
<dbReference type="SMART" id="SM00028">
    <property type="entry name" value="TPR"/>
    <property type="match status" value="8"/>
</dbReference>
<evidence type="ECO:0000259" key="7">
    <source>
        <dbReference type="PROSITE" id="PS51755"/>
    </source>
</evidence>
<proteinExistence type="inferred from homology"/>
<dbReference type="PRINTS" id="PR00364">
    <property type="entry name" value="DISEASERSIST"/>
</dbReference>
<dbReference type="InterPro" id="IPR011990">
    <property type="entry name" value="TPR-like_helical_dom_sf"/>
</dbReference>
<dbReference type="Pfam" id="PF00931">
    <property type="entry name" value="NB-ARC"/>
    <property type="match status" value="1"/>
</dbReference>
<reference evidence="8" key="1">
    <citation type="submission" date="2021-05" db="EMBL/GenBank/DDBJ databases">
        <authorList>
            <person name="Arsene-Ploetze F."/>
        </authorList>
    </citation>
    <scope>NUCLEOTIDE SEQUENCE</scope>
    <source>
        <strain evidence="8">DSM 42138</strain>
    </source>
</reference>
<keyword evidence="2" id="KW-0902">Two-component regulatory system</keyword>
<dbReference type="InterPro" id="IPR036388">
    <property type="entry name" value="WH-like_DNA-bd_sf"/>
</dbReference>
<keyword evidence="3 5" id="KW-0238">DNA-binding</keyword>
<dbReference type="SMART" id="SM00862">
    <property type="entry name" value="Trans_reg_C"/>
    <property type="match status" value="1"/>
</dbReference>
<dbReference type="SMART" id="SM01043">
    <property type="entry name" value="BTAD"/>
    <property type="match status" value="1"/>
</dbReference>
<comment type="caution">
    <text evidence="8">The sequence shown here is derived from an EMBL/GenBank/DDBJ whole genome shotgun (WGS) entry which is preliminary data.</text>
</comment>
<accession>A0A9W4DZ60</accession>
<dbReference type="GO" id="GO:0006355">
    <property type="term" value="P:regulation of DNA-templated transcription"/>
    <property type="evidence" value="ECO:0007669"/>
    <property type="project" value="InterPro"/>
</dbReference>
<dbReference type="Gene3D" id="1.25.40.10">
    <property type="entry name" value="Tetratricopeptide repeat domain"/>
    <property type="match status" value="3"/>
</dbReference>
<evidence type="ECO:0000256" key="3">
    <source>
        <dbReference type="ARBA" id="ARBA00023125"/>
    </source>
</evidence>
<dbReference type="Pfam" id="PF03704">
    <property type="entry name" value="BTAD"/>
    <property type="match status" value="1"/>
</dbReference>
<dbReference type="PANTHER" id="PTHR47691">
    <property type="entry name" value="REGULATOR-RELATED"/>
    <property type="match status" value="1"/>
</dbReference>
<dbReference type="Pfam" id="PF13424">
    <property type="entry name" value="TPR_12"/>
    <property type="match status" value="3"/>
</dbReference>
<comment type="similarity">
    <text evidence="1">Belongs to the AfsR/DnrI/RedD regulatory family.</text>
</comment>
<evidence type="ECO:0000256" key="1">
    <source>
        <dbReference type="ARBA" id="ARBA00005820"/>
    </source>
</evidence>
<dbReference type="Proteomes" id="UP001152519">
    <property type="component" value="Unassembled WGS sequence"/>
</dbReference>
<dbReference type="PROSITE" id="PS51755">
    <property type="entry name" value="OMPR_PHOB"/>
    <property type="match status" value="1"/>
</dbReference>
<evidence type="ECO:0000313" key="8">
    <source>
        <dbReference type="EMBL" id="CAG6398688.1"/>
    </source>
</evidence>
<feature type="domain" description="OmpR/PhoB-type" evidence="7">
    <location>
        <begin position="1"/>
        <end position="96"/>
    </location>
</feature>
<evidence type="ECO:0000256" key="6">
    <source>
        <dbReference type="SAM" id="MobiDB-lite"/>
    </source>
</evidence>
<feature type="region of interest" description="Disordered" evidence="6">
    <location>
        <begin position="257"/>
        <end position="291"/>
    </location>
</feature>
<dbReference type="InterPro" id="IPR016032">
    <property type="entry name" value="Sig_transdc_resp-reg_C-effctor"/>
</dbReference>
<dbReference type="InterPro" id="IPR001867">
    <property type="entry name" value="OmpR/PhoB-type_DNA-bd"/>
</dbReference>
<protein>
    <submittedName>
        <fullName evidence="8">DNA-binding transcriptional activator of the SARP family</fullName>
    </submittedName>
</protein>
<gene>
    <name evidence="8" type="ORF">SCOCK_730015</name>
</gene>
<dbReference type="RefSeq" id="WP_251500364.1">
    <property type="nucleotide sequence ID" value="NZ_CAJSLV010000107.1"/>
</dbReference>
<feature type="DNA-binding region" description="OmpR/PhoB-type" evidence="5">
    <location>
        <begin position="1"/>
        <end position="96"/>
    </location>
</feature>
<dbReference type="PROSITE" id="PS50005">
    <property type="entry name" value="TPR"/>
    <property type="match status" value="1"/>
</dbReference>
<keyword evidence="9" id="KW-1185">Reference proteome</keyword>
<dbReference type="InterPro" id="IPR002182">
    <property type="entry name" value="NB-ARC"/>
</dbReference>